<reference evidence="7 8" key="1">
    <citation type="submission" date="2020-11" db="EMBL/GenBank/DDBJ databases">
        <title>Fusibacter basophilias sp. nov.</title>
        <authorList>
            <person name="Qiu D."/>
        </authorList>
    </citation>
    <scope>NUCLEOTIDE SEQUENCE [LARGE SCALE GENOMIC DNA]</scope>
    <source>
        <strain evidence="7 8">Q10-2</strain>
    </source>
</reference>
<dbReference type="PIRSF" id="PIRSF002741">
    <property type="entry name" value="MppA"/>
    <property type="match status" value="1"/>
</dbReference>
<sequence>MSNFIKRKRLFLIICSMTIMVLMSGCGSKEAETSQGDAQSSSTGTTSEAAAPTENTKYKEEVVINTGAQVTTLDVQEVSNVAHNRVFKLTHDTLVDLDIDTGKIVPKLAKEWEWLSPTELQLKLRNDVFFHNGEELKASDVVFTFKRAENGKASTGRVSNFVDVVAVDDFTVKITLNKPFVDLLDNMTIPVYSILSEKALIDDPNMGYTVGTGVWKLNEFVSNDYVSFDRFDKYWGELTPTQKLKVKYVPESSVSVISLENGEADLCTDLTSSDAVFVEKNKDLSLVEIDGTTCQFFGFNASKAPWDNKLLRQAVAHAIVKEDIITATENGYGKLATTFWGNSQFGYYDGFGDYEYDLDEAKRLLAEAGYPNGLDLEITVPTGYRVTTAELLQAQLSQIGINVTINEVDSAALTSITNDGTHESFVYGLGFNTAGDDIRRAYSPKSTTNRSHYANDRVIELIDLAVAEFDTDKRLADYKEIQEIAHDEIPVIPLYYQTLFFGTNKNLGGVTWNSTSNTDFSGIYVIEK</sequence>
<comment type="caution">
    <text evidence="7">The sequence shown here is derived from an EMBL/GenBank/DDBJ whole genome shotgun (WGS) entry which is preliminary data.</text>
</comment>
<dbReference type="SUPFAM" id="SSF53850">
    <property type="entry name" value="Periplasmic binding protein-like II"/>
    <property type="match status" value="1"/>
</dbReference>
<evidence type="ECO:0000256" key="5">
    <source>
        <dbReference type="SAM" id="SignalP"/>
    </source>
</evidence>
<organism evidence="7 8">
    <name type="scientific">Fusibacter ferrireducens</name>
    <dbReference type="NCBI Taxonomy" id="2785058"/>
    <lineage>
        <taxon>Bacteria</taxon>
        <taxon>Bacillati</taxon>
        <taxon>Bacillota</taxon>
        <taxon>Clostridia</taxon>
        <taxon>Eubacteriales</taxon>
        <taxon>Eubacteriales Family XII. Incertae Sedis</taxon>
        <taxon>Fusibacter</taxon>
    </lineage>
</organism>
<dbReference type="Gene3D" id="3.90.76.10">
    <property type="entry name" value="Dipeptide-binding Protein, Domain 1"/>
    <property type="match status" value="1"/>
</dbReference>
<accession>A0ABR9ZNT5</accession>
<dbReference type="EMBL" id="JADKNH010000002">
    <property type="protein sequence ID" value="MBF4692125.1"/>
    <property type="molecule type" value="Genomic_DNA"/>
</dbReference>
<protein>
    <submittedName>
        <fullName evidence="7">ABC transporter substrate-binding protein</fullName>
    </submittedName>
</protein>
<feature type="domain" description="Solute-binding protein family 5" evidence="6">
    <location>
        <begin position="103"/>
        <end position="436"/>
    </location>
</feature>
<evidence type="ECO:0000256" key="4">
    <source>
        <dbReference type="SAM" id="MobiDB-lite"/>
    </source>
</evidence>
<evidence type="ECO:0000256" key="2">
    <source>
        <dbReference type="ARBA" id="ARBA00022448"/>
    </source>
</evidence>
<dbReference type="InterPro" id="IPR000914">
    <property type="entry name" value="SBP_5_dom"/>
</dbReference>
<evidence type="ECO:0000256" key="3">
    <source>
        <dbReference type="ARBA" id="ARBA00022729"/>
    </source>
</evidence>
<dbReference type="Pfam" id="PF00496">
    <property type="entry name" value="SBP_bac_5"/>
    <property type="match status" value="1"/>
</dbReference>
<dbReference type="RefSeq" id="WP_194700369.1">
    <property type="nucleotide sequence ID" value="NZ_JADKNH010000002.1"/>
</dbReference>
<evidence type="ECO:0000313" key="8">
    <source>
        <dbReference type="Proteomes" id="UP000614200"/>
    </source>
</evidence>
<dbReference type="PANTHER" id="PTHR30290">
    <property type="entry name" value="PERIPLASMIC BINDING COMPONENT OF ABC TRANSPORTER"/>
    <property type="match status" value="1"/>
</dbReference>
<dbReference type="Gene3D" id="3.10.105.10">
    <property type="entry name" value="Dipeptide-binding Protein, Domain 3"/>
    <property type="match status" value="1"/>
</dbReference>
<dbReference type="PROSITE" id="PS51257">
    <property type="entry name" value="PROKAR_LIPOPROTEIN"/>
    <property type="match status" value="1"/>
</dbReference>
<comment type="similarity">
    <text evidence="1">Belongs to the bacterial solute-binding protein 5 family.</text>
</comment>
<dbReference type="PANTHER" id="PTHR30290:SF9">
    <property type="entry name" value="OLIGOPEPTIDE-BINDING PROTEIN APPA"/>
    <property type="match status" value="1"/>
</dbReference>
<dbReference type="CDD" id="cd00995">
    <property type="entry name" value="PBP2_NikA_DppA_OppA_like"/>
    <property type="match status" value="1"/>
</dbReference>
<proteinExistence type="inferred from homology"/>
<dbReference type="InterPro" id="IPR039424">
    <property type="entry name" value="SBP_5"/>
</dbReference>
<evidence type="ECO:0000256" key="1">
    <source>
        <dbReference type="ARBA" id="ARBA00005695"/>
    </source>
</evidence>
<keyword evidence="2" id="KW-0813">Transport</keyword>
<keyword evidence="8" id="KW-1185">Reference proteome</keyword>
<name>A0ABR9ZNT5_9FIRM</name>
<dbReference type="Gene3D" id="3.40.190.10">
    <property type="entry name" value="Periplasmic binding protein-like II"/>
    <property type="match status" value="1"/>
</dbReference>
<evidence type="ECO:0000313" key="7">
    <source>
        <dbReference type="EMBL" id="MBF4692125.1"/>
    </source>
</evidence>
<feature type="region of interest" description="Disordered" evidence="4">
    <location>
        <begin position="30"/>
        <end position="55"/>
    </location>
</feature>
<feature type="chain" id="PRO_5046856385" evidence="5">
    <location>
        <begin position="32"/>
        <end position="528"/>
    </location>
</feature>
<gene>
    <name evidence="7" type="ORF">ISU02_03300</name>
</gene>
<keyword evidence="3 5" id="KW-0732">Signal</keyword>
<feature type="signal peptide" evidence="5">
    <location>
        <begin position="1"/>
        <end position="31"/>
    </location>
</feature>
<feature type="compositionally biased region" description="Low complexity" evidence="4">
    <location>
        <begin position="38"/>
        <end position="53"/>
    </location>
</feature>
<dbReference type="InterPro" id="IPR030678">
    <property type="entry name" value="Peptide/Ni-bd"/>
</dbReference>
<evidence type="ECO:0000259" key="6">
    <source>
        <dbReference type="Pfam" id="PF00496"/>
    </source>
</evidence>
<dbReference type="Proteomes" id="UP000614200">
    <property type="component" value="Unassembled WGS sequence"/>
</dbReference>